<reference evidence="3" key="1">
    <citation type="journal article" date="2014" name="Int. J. Syst. Evol. Microbiol.">
        <title>Complete genome sequence of Corynebacterium casei LMG S-19264T (=DSM 44701T), isolated from a smear-ripened cheese.</title>
        <authorList>
            <consortium name="US DOE Joint Genome Institute (JGI-PGF)"/>
            <person name="Walter F."/>
            <person name="Albersmeier A."/>
            <person name="Kalinowski J."/>
            <person name="Ruckert C."/>
        </authorList>
    </citation>
    <scope>NUCLEOTIDE SEQUENCE</scope>
    <source>
        <strain evidence="3">CGMCC 1.15447</strain>
    </source>
</reference>
<dbReference type="EMBL" id="BMJB01000001">
    <property type="protein sequence ID" value="GGA64403.1"/>
    <property type="molecule type" value="Genomic_DNA"/>
</dbReference>
<dbReference type="SUPFAM" id="SSF49464">
    <property type="entry name" value="Carboxypeptidase regulatory domain-like"/>
    <property type="match status" value="1"/>
</dbReference>
<dbReference type="SUPFAM" id="SSF56935">
    <property type="entry name" value="Porins"/>
    <property type="match status" value="1"/>
</dbReference>
<keyword evidence="4" id="KW-1185">Reference proteome</keyword>
<feature type="transmembrane region" description="Helical" evidence="1">
    <location>
        <begin position="46"/>
        <end position="66"/>
    </location>
</feature>
<evidence type="ECO:0000313" key="3">
    <source>
        <dbReference type="EMBL" id="GGA64403.1"/>
    </source>
</evidence>
<keyword evidence="1" id="KW-0812">Transmembrane</keyword>
<feature type="domain" description="TonB-dependent receptor plug" evidence="2">
    <location>
        <begin position="197"/>
        <end position="269"/>
    </location>
</feature>
<sequence>MHASVHLFARSYFKRISDARASYSTSHNSASQACERKENHLASNHLRSVAALVAMLFLFFSAQVFAAQTAGNAGTLSGTVTDPTGAILPGASVTIRNVVSGYDQTTVSDSSGHYQFTNVPFNPYRMVVSAQGFAGVTQDVDIRTSVPLTVNIALQVGAASTEVTVTGSPLTEADSTFHTDLDRSAFQKLPLESQSSSLSSLVTLSSPGVTADSNGLFHGLGDHASNSFSIDGQPVTDQQSKVFSNQIPSNSIQSIQVIAGAPPAEFGDKTSLVIQVTTRSGQGVTHPTGSVTTSYGTFGSSTGGFDLSYGGEKWGNFTEADGLNTGRFLDPPEFTVFHDKGNEENFFDRIDRQFNDADSVHLNLGFTRSWFQTPNAYDNLNVTNVVSGGTGSNPVFANVGNTDQRSQIKTFNIAPEYTHIINDSAVFNFGPYIRRDAYNYYPSNNPLADLGPIQQQSISQNRTLTNFGFHTDLSYVKGIHTMKFGGVYEQTLLREHDNLGLISATFNAPCVDITGAAVAGYTDPSQCAAVGLVPNGNFLPVLSPYDLTRNGSIYSFFGHTDVKEIAMYAEDQIKTGDWLFSLGVRGDLYNGLTVARQAEPRLGVAYTVRPTNTVLRASYARTLETPFNENLVLSSTGCTNEVLNPLLLCSPGATGALNPGFRNEFHAGLQQSIGKHFVLSGEYIWKYTHNGYDFSVLGNTPITFPIEWHNSKIPGFALRADVPNYHNFSAFVVMSSVAARFFPPQAGGAGATVGGSGYPFRIDHDERFNESTHVQYQLPFKRGPWMGFNWRYDSGLVAGSVPCFNATGDPNTSCGSATMPDGTPAINLGNLTADQEFQAGLACNGVRATPTSALPTLCPATELTSNLVKIPAPNTENDDKNPPRIQPRNLFDMSLGEDNLFGGDKYKWSLRLTAVNITNKYALYNFLSTFSGTHYVTPRAMTAEVGFHF</sequence>
<keyword evidence="1" id="KW-1133">Transmembrane helix</keyword>
<dbReference type="Gene3D" id="2.60.40.1120">
    <property type="entry name" value="Carboxypeptidase-like, regulatory domain"/>
    <property type="match status" value="1"/>
</dbReference>
<reference evidence="3" key="2">
    <citation type="submission" date="2020-09" db="EMBL/GenBank/DDBJ databases">
        <authorList>
            <person name="Sun Q."/>
            <person name="Zhou Y."/>
        </authorList>
    </citation>
    <scope>NUCLEOTIDE SEQUENCE</scope>
    <source>
        <strain evidence="3">CGMCC 1.15447</strain>
    </source>
</reference>
<accession>A0A916RPQ1</accession>
<organism evidence="3 4">
    <name type="scientific">Edaphobacter acidisoli</name>
    <dbReference type="NCBI Taxonomy" id="2040573"/>
    <lineage>
        <taxon>Bacteria</taxon>
        <taxon>Pseudomonadati</taxon>
        <taxon>Acidobacteriota</taxon>
        <taxon>Terriglobia</taxon>
        <taxon>Terriglobales</taxon>
        <taxon>Acidobacteriaceae</taxon>
        <taxon>Edaphobacter</taxon>
    </lineage>
</organism>
<dbReference type="InterPro" id="IPR012910">
    <property type="entry name" value="Plug_dom"/>
</dbReference>
<dbReference type="RefSeq" id="WP_308422284.1">
    <property type="nucleotide sequence ID" value="NZ_BMJB01000001.1"/>
</dbReference>
<comment type="caution">
    <text evidence="3">The sequence shown here is derived from an EMBL/GenBank/DDBJ whole genome shotgun (WGS) entry which is preliminary data.</text>
</comment>
<dbReference type="InterPro" id="IPR037066">
    <property type="entry name" value="Plug_dom_sf"/>
</dbReference>
<dbReference type="Pfam" id="PF07715">
    <property type="entry name" value="Plug"/>
    <property type="match status" value="1"/>
</dbReference>
<evidence type="ECO:0000256" key="1">
    <source>
        <dbReference type="SAM" id="Phobius"/>
    </source>
</evidence>
<name>A0A916RPQ1_9BACT</name>
<dbReference type="AlphaFoldDB" id="A0A916RPQ1"/>
<dbReference type="Proteomes" id="UP000648801">
    <property type="component" value="Unassembled WGS sequence"/>
</dbReference>
<protein>
    <recommendedName>
        <fullName evidence="2">TonB-dependent receptor plug domain-containing protein</fullName>
    </recommendedName>
</protein>
<evidence type="ECO:0000313" key="4">
    <source>
        <dbReference type="Proteomes" id="UP000648801"/>
    </source>
</evidence>
<dbReference type="Gene3D" id="2.170.130.10">
    <property type="entry name" value="TonB-dependent receptor, plug domain"/>
    <property type="match status" value="1"/>
</dbReference>
<dbReference type="Pfam" id="PF13620">
    <property type="entry name" value="CarboxypepD_reg"/>
    <property type="match status" value="1"/>
</dbReference>
<keyword evidence="1" id="KW-0472">Membrane</keyword>
<dbReference type="InterPro" id="IPR008969">
    <property type="entry name" value="CarboxyPept-like_regulatory"/>
</dbReference>
<proteinExistence type="predicted"/>
<evidence type="ECO:0000259" key="2">
    <source>
        <dbReference type="Pfam" id="PF07715"/>
    </source>
</evidence>
<gene>
    <name evidence="3" type="ORF">GCM10011507_15020</name>
</gene>